<protein>
    <recommendedName>
        <fullName evidence="4">Transposase</fullName>
    </recommendedName>
</protein>
<reference evidence="2 3" key="1">
    <citation type="journal article" date="2015" name="Nature">
        <title>rRNA introns, odd ribosomes, and small enigmatic genomes across a large radiation of phyla.</title>
        <authorList>
            <person name="Brown C.T."/>
            <person name="Hug L.A."/>
            <person name="Thomas B.C."/>
            <person name="Sharon I."/>
            <person name="Castelle C.J."/>
            <person name="Singh A."/>
            <person name="Wilkins M.J."/>
            <person name="Williams K.H."/>
            <person name="Banfield J.F."/>
        </authorList>
    </citation>
    <scope>NUCLEOTIDE SEQUENCE [LARGE SCALE GENOMIC DNA]</scope>
</reference>
<evidence type="ECO:0000256" key="1">
    <source>
        <dbReference type="SAM" id="MobiDB-lite"/>
    </source>
</evidence>
<evidence type="ECO:0000313" key="2">
    <source>
        <dbReference type="EMBL" id="KKU02492.1"/>
    </source>
</evidence>
<gene>
    <name evidence="2" type="ORF">UX05_C0013G0015</name>
</gene>
<dbReference type="AlphaFoldDB" id="A0A0G1M317"/>
<dbReference type="Proteomes" id="UP000034264">
    <property type="component" value="Unassembled WGS sequence"/>
</dbReference>
<dbReference type="EMBL" id="LCKS01000013">
    <property type="protein sequence ID" value="KKU02492.1"/>
    <property type="molecule type" value="Genomic_DNA"/>
</dbReference>
<name>A0A0G1M317_9BACT</name>
<organism evidence="2 3">
    <name type="scientific">Candidatus Amesbacteria bacterium GW2011_GWC2_45_19</name>
    <dbReference type="NCBI Taxonomy" id="1618366"/>
    <lineage>
        <taxon>Bacteria</taxon>
        <taxon>Candidatus Amesiibacteriota</taxon>
    </lineage>
</organism>
<evidence type="ECO:0008006" key="4">
    <source>
        <dbReference type="Google" id="ProtNLM"/>
    </source>
</evidence>
<comment type="caution">
    <text evidence="2">The sequence shown here is derived from an EMBL/GenBank/DDBJ whole genome shotgun (WGS) entry which is preliminary data.</text>
</comment>
<sequence>MSKRTKISHDRLALERHGKLFRLLPPDLQQEILFDIEHEMLEGRNNVVITDRSLIQGSPINAVSGGEFYTEGETGSKGQIGSATKRRSKRHGHNPEGIHLPIEGGQ</sequence>
<evidence type="ECO:0000313" key="3">
    <source>
        <dbReference type="Proteomes" id="UP000034264"/>
    </source>
</evidence>
<proteinExistence type="predicted"/>
<feature type="region of interest" description="Disordered" evidence="1">
    <location>
        <begin position="66"/>
        <end position="106"/>
    </location>
</feature>
<accession>A0A0G1M317</accession>